<evidence type="ECO:0000256" key="11">
    <source>
        <dbReference type="ARBA" id="ARBA00022984"/>
    </source>
</evidence>
<evidence type="ECO:0000256" key="7">
    <source>
        <dbReference type="ARBA" id="ARBA00022676"/>
    </source>
</evidence>
<evidence type="ECO:0000256" key="9">
    <source>
        <dbReference type="ARBA" id="ARBA00022801"/>
    </source>
</evidence>
<dbReference type="GO" id="GO:0071555">
    <property type="term" value="P:cell wall organization"/>
    <property type="evidence" value="ECO:0007669"/>
    <property type="project" value="UniProtKB-KW"/>
</dbReference>
<dbReference type="InterPro" id="IPR050396">
    <property type="entry name" value="Glycosyltr_51/Transpeptidase"/>
</dbReference>
<evidence type="ECO:0000256" key="10">
    <source>
        <dbReference type="ARBA" id="ARBA00022960"/>
    </source>
</evidence>
<evidence type="ECO:0000256" key="4">
    <source>
        <dbReference type="ARBA" id="ARBA00022475"/>
    </source>
</evidence>
<evidence type="ECO:0000256" key="3">
    <source>
        <dbReference type="ARBA" id="ARBA00007739"/>
    </source>
</evidence>
<dbReference type="GO" id="GO:0005886">
    <property type="term" value="C:plasma membrane"/>
    <property type="evidence" value="ECO:0007669"/>
    <property type="project" value="UniProtKB-SubCell"/>
</dbReference>
<dbReference type="GO" id="GO:0009252">
    <property type="term" value="P:peptidoglycan biosynthetic process"/>
    <property type="evidence" value="ECO:0007669"/>
    <property type="project" value="UniProtKB-KW"/>
</dbReference>
<reference evidence="19 20" key="1">
    <citation type="journal article" date="2016" name="Nat. Commun.">
        <title>Thousands of microbial genomes shed light on interconnected biogeochemical processes in an aquifer system.</title>
        <authorList>
            <person name="Anantharaman K."/>
            <person name="Brown C.T."/>
            <person name="Hug L.A."/>
            <person name="Sharon I."/>
            <person name="Castelle C.J."/>
            <person name="Probst A.J."/>
            <person name="Thomas B.C."/>
            <person name="Singh A."/>
            <person name="Wilkins M.J."/>
            <person name="Karaoz U."/>
            <person name="Brodie E.L."/>
            <person name="Williams K.H."/>
            <person name="Hubbard S.S."/>
            <person name="Banfield J.F."/>
        </authorList>
    </citation>
    <scope>NUCLEOTIDE SEQUENCE [LARGE SCALE GENOMIC DNA]</scope>
</reference>
<dbReference type="AlphaFoldDB" id="A0A1F8DP98"/>
<dbReference type="InterPro" id="IPR001264">
    <property type="entry name" value="Glyco_trans_51"/>
</dbReference>
<keyword evidence="10" id="KW-0133">Cell shape</keyword>
<evidence type="ECO:0000259" key="17">
    <source>
        <dbReference type="Pfam" id="PF00905"/>
    </source>
</evidence>
<keyword evidence="4" id="KW-1003">Cell membrane</keyword>
<dbReference type="InterPro" id="IPR012338">
    <property type="entry name" value="Beta-lactam/transpept-like"/>
</dbReference>
<evidence type="ECO:0000256" key="2">
    <source>
        <dbReference type="ARBA" id="ARBA00007090"/>
    </source>
</evidence>
<proteinExistence type="inferred from homology"/>
<dbReference type="GO" id="GO:0006508">
    <property type="term" value="P:proteolysis"/>
    <property type="evidence" value="ECO:0007669"/>
    <property type="project" value="UniProtKB-KW"/>
</dbReference>
<evidence type="ECO:0000313" key="19">
    <source>
        <dbReference type="EMBL" id="OGM90262.1"/>
    </source>
</evidence>
<name>A0A1F8DP98_9BACT</name>
<dbReference type="Pfam" id="PF00912">
    <property type="entry name" value="Transgly"/>
    <property type="match status" value="1"/>
</dbReference>
<accession>A0A1F8DP98</accession>
<evidence type="ECO:0000256" key="16">
    <source>
        <dbReference type="ARBA" id="ARBA00049902"/>
    </source>
</evidence>
<keyword evidence="11" id="KW-0573">Peptidoglycan synthesis</keyword>
<comment type="subcellular location">
    <subcellularLocation>
        <location evidence="1">Cell membrane</location>
    </subcellularLocation>
</comment>
<evidence type="ECO:0000256" key="13">
    <source>
        <dbReference type="ARBA" id="ARBA00023268"/>
    </source>
</evidence>
<evidence type="ECO:0000256" key="1">
    <source>
        <dbReference type="ARBA" id="ARBA00004236"/>
    </source>
</evidence>
<dbReference type="Gene3D" id="1.10.3810.10">
    <property type="entry name" value="Biosynthetic peptidoglycan transglycosylase-like"/>
    <property type="match status" value="1"/>
</dbReference>
<dbReference type="InterPro" id="IPR001460">
    <property type="entry name" value="PCN-bd_Tpept"/>
</dbReference>
<evidence type="ECO:0000256" key="6">
    <source>
        <dbReference type="ARBA" id="ARBA00022670"/>
    </source>
</evidence>
<dbReference type="EMBL" id="MGIO01000004">
    <property type="protein sequence ID" value="OGM90262.1"/>
    <property type="molecule type" value="Genomic_DNA"/>
</dbReference>
<comment type="caution">
    <text evidence="19">The sequence shown here is derived from an EMBL/GenBank/DDBJ whole genome shotgun (WGS) entry which is preliminary data.</text>
</comment>
<evidence type="ECO:0000259" key="18">
    <source>
        <dbReference type="Pfam" id="PF00912"/>
    </source>
</evidence>
<comment type="similarity">
    <text evidence="3">In the N-terminal section; belongs to the glycosyltransferase 51 family.</text>
</comment>
<dbReference type="Proteomes" id="UP000182002">
    <property type="component" value="Unassembled WGS sequence"/>
</dbReference>
<feature type="domain" description="Penicillin-binding protein transpeptidase" evidence="17">
    <location>
        <begin position="295"/>
        <end position="571"/>
    </location>
</feature>
<evidence type="ECO:0000256" key="14">
    <source>
        <dbReference type="ARBA" id="ARBA00023316"/>
    </source>
</evidence>
<dbReference type="GO" id="GO:0008955">
    <property type="term" value="F:peptidoglycan glycosyltransferase activity"/>
    <property type="evidence" value="ECO:0007669"/>
    <property type="project" value="UniProtKB-EC"/>
</dbReference>
<protein>
    <submittedName>
        <fullName evidence="19">Uncharacterized protein</fullName>
    </submittedName>
</protein>
<dbReference type="NCBIfam" id="TIGR02074">
    <property type="entry name" value="PBP_1a_fam"/>
    <property type="match status" value="1"/>
</dbReference>
<dbReference type="GO" id="GO:0030288">
    <property type="term" value="C:outer membrane-bounded periplasmic space"/>
    <property type="evidence" value="ECO:0007669"/>
    <property type="project" value="TreeGrafter"/>
</dbReference>
<keyword evidence="8" id="KW-0808">Transferase</keyword>
<dbReference type="Pfam" id="PF00905">
    <property type="entry name" value="Transpeptidase"/>
    <property type="match status" value="1"/>
</dbReference>
<evidence type="ECO:0000256" key="8">
    <source>
        <dbReference type="ARBA" id="ARBA00022679"/>
    </source>
</evidence>
<keyword evidence="14" id="KW-0961">Cell wall biogenesis/degradation</keyword>
<organism evidence="19 20">
    <name type="scientific">Candidatus Wolfebacteria bacterium RBG_13_41_7</name>
    <dbReference type="NCBI Taxonomy" id="1802554"/>
    <lineage>
        <taxon>Bacteria</taxon>
        <taxon>Candidatus Wolfeibacteriota</taxon>
    </lineage>
</organism>
<dbReference type="GO" id="GO:0008658">
    <property type="term" value="F:penicillin binding"/>
    <property type="evidence" value="ECO:0007669"/>
    <property type="project" value="InterPro"/>
</dbReference>
<dbReference type="Gene3D" id="3.40.710.10">
    <property type="entry name" value="DD-peptidase/beta-lactamase superfamily"/>
    <property type="match status" value="1"/>
</dbReference>
<dbReference type="FunFam" id="1.10.3810.10:FF:000001">
    <property type="entry name" value="Penicillin-binding protein 1A"/>
    <property type="match status" value="1"/>
</dbReference>
<dbReference type="GO" id="GO:0009002">
    <property type="term" value="F:serine-type D-Ala-D-Ala carboxypeptidase activity"/>
    <property type="evidence" value="ECO:0007669"/>
    <property type="project" value="UniProtKB-EC"/>
</dbReference>
<feature type="domain" description="Glycosyl transferase family 51" evidence="18">
    <location>
        <begin position="31"/>
        <end position="204"/>
    </location>
</feature>
<keyword evidence="5" id="KW-0121">Carboxypeptidase</keyword>
<evidence type="ECO:0000256" key="5">
    <source>
        <dbReference type="ARBA" id="ARBA00022645"/>
    </source>
</evidence>
<keyword evidence="9" id="KW-0378">Hydrolase</keyword>
<dbReference type="InterPro" id="IPR023346">
    <property type="entry name" value="Lysozyme-like_dom_sf"/>
</dbReference>
<dbReference type="GO" id="GO:0008360">
    <property type="term" value="P:regulation of cell shape"/>
    <property type="evidence" value="ECO:0007669"/>
    <property type="project" value="UniProtKB-KW"/>
</dbReference>
<dbReference type="SUPFAM" id="SSF56601">
    <property type="entry name" value="beta-lactamase/transpeptidase-like"/>
    <property type="match status" value="1"/>
</dbReference>
<evidence type="ECO:0000256" key="15">
    <source>
        <dbReference type="ARBA" id="ARBA00034000"/>
    </source>
</evidence>
<keyword evidence="13" id="KW-0511">Multifunctional enzyme</keyword>
<comment type="catalytic activity">
    <reaction evidence="15">
        <text>Preferential cleavage: (Ac)2-L-Lys-D-Ala-|-D-Ala. Also transpeptidation of peptidyl-alanyl moieties that are N-acyl substituents of D-alanine.</text>
        <dbReference type="EC" id="3.4.16.4"/>
    </reaction>
</comment>
<comment type="catalytic activity">
    <reaction evidence="16">
        <text>[GlcNAc-(1-&gt;4)-Mur2Ac(oyl-L-Ala-gamma-D-Glu-L-Lys-D-Ala-D-Ala)](n)-di-trans,octa-cis-undecaprenyl diphosphate + beta-D-GlcNAc-(1-&gt;4)-Mur2Ac(oyl-L-Ala-gamma-D-Glu-L-Lys-D-Ala-D-Ala)-di-trans,octa-cis-undecaprenyl diphosphate = [GlcNAc-(1-&gt;4)-Mur2Ac(oyl-L-Ala-gamma-D-Glu-L-Lys-D-Ala-D-Ala)](n+1)-di-trans,octa-cis-undecaprenyl diphosphate + di-trans,octa-cis-undecaprenyl diphosphate + H(+)</text>
        <dbReference type="Rhea" id="RHEA:23708"/>
        <dbReference type="Rhea" id="RHEA-COMP:9602"/>
        <dbReference type="Rhea" id="RHEA-COMP:9603"/>
        <dbReference type="ChEBI" id="CHEBI:15378"/>
        <dbReference type="ChEBI" id="CHEBI:58405"/>
        <dbReference type="ChEBI" id="CHEBI:60033"/>
        <dbReference type="ChEBI" id="CHEBI:78435"/>
        <dbReference type="EC" id="2.4.99.28"/>
    </reaction>
</comment>
<dbReference type="SUPFAM" id="SSF53955">
    <property type="entry name" value="Lysozyme-like"/>
    <property type="match status" value="1"/>
</dbReference>
<gene>
    <name evidence="19" type="ORF">A3J77_00185</name>
</gene>
<dbReference type="PANTHER" id="PTHR32282:SF11">
    <property type="entry name" value="PENICILLIN-BINDING PROTEIN 1B"/>
    <property type="match status" value="1"/>
</dbReference>
<dbReference type="PANTHER" id="PTHR32282">
    <property type="entry name" value="BINDING PROTEIN TRANSPEPTIDASE, PUTATIVE-RELATED"/>
    <property type="match status" value="1"/>
</dbReference>
<keyword evidence="7" id="KW-0328">Glycosyltransferase</keyword>
<sequence length="667" mass="74345">MAQELPNPEEFIDGQIIQSTKIYDRTGEVLLYEVHGDQKRTVISFNETPQYAREATLAIEDQNFYQHAAMDWKGTLRALITNIATGEMSQGGSTITQQLARNTFLTAEKTIQRKIKELILANWIEEKYSKDKILELYLNQIPYGTNAYGIEAASQTYFNKPAKDLSLAESATLAAMIQAPSYYSPWGTHTDELINRRNYVLEQMYKLGFIDEQERESAQKTKLNFASQNIGTIKAPHFVMMVKGYLGQKYGEDIMEKGGLKVITTLDWGLQQLAEAVVEKGASRNTDLYQGKNAALVAQDPKTGQILALVGSKDYFNKDIDGNFNVAVQGLRQPGSSFKPFAYVTAFEKGYSPNTIVFDLPTEFSSYTNICPLVNVNYNDENPLCFHPQNFDGDFRGPVNLRNSLAQSINIASVKVLYLAGLNDTIKTAQNFGISTLTDPGRYGLSLVLGGGEVKLIDMVGAYSIFSQEGIKHNQSIILAVDSAKGDVLEKYLDQAARVIDQQYPKIVNNILSDNEARAGLFQTSLSLTIFPGRDVALKTGTTNDYKDAWTLGYTPSLVVGVWAGNSDNTPMQKHAGSILAAVPIWSEFMNTVLQNYPMEFFNKPEEIVENKPVMNGEYIIDGQVHNILYYVGRDDPTGPQPLDPGSDSQFLNWELPVKNWWQNLPG</sequence>
<dbReference type="InterPro" id="IPR036950">
    <property type="entry name" value="PBP_transglycosylase"/>
</dbReference>
<keyword evidence="12" id="KW-0472">Membrane</keyword>
<evidence type="ECO:0000256" key="12">
    <source>
        <dbReference type="ARBA" id="ARBA00023136"/>
    </source>
</evidence>
<evidence type="ECO:0000313" key="20">
    <source>
        <dbReference type="Proteomes" id="UP000182002"/>
    </source>
</evidence>
<keyword evidence="6" id="KW-0645">Protease</keyword>
<comment type="similarity">
    <text evidence="2">In the C-terminal section; belongs to the transpeptidase family.</text>
</comment>